<comment type="caution">
    <text evidence="1">The sequence shown here is derived from an EMBL/GenBank/DDBJ whole genome shotgun (WGS) entry which is preliminary data.</text>
</comment>
<accession>A0ABR4FP48</accession>
<evidence type="ECO:0000313" key="2">
    <source>
        <dbReference type="Proteomes" id="UP001610563"/>
    </source>
</evidence>
<dbReference type="EMBL" id="JBFTWV010000158">
    <property type="protein sequence ID" value="KAL2785020.1"/>
    <property type="molecule type" value="Genomic_DNA"/>
</dbReference>
<protein>
    <submittedName>
        <fullName evidence="1">Uncharacterized protein</fullName>
    </submittedName>
</protein>
<evidence type="ECO:0000313" key="1">
    <source>
        <dbReference type="EMBL" id="KAL2785020.1"/>
    </source>
</evidence>
<sequence length="324" mass="36035">MAAVRIVSLFIDLVDPIISVLYGQLFTFSRLSGIVVPELAHGSRAWFDAYDDIEAFYISFPTPLLQFTDLQFAYQAETMIWMHGLSIIFYVGRDLLTILLNPEILQGDTLQHALSHSLLLGEVLPSIERLAEGSGSISPALVFFLLLGPAVHIAVLGRYLPSSNPETVPLSGTSTGGLHLPYIHPSNAYPEDIPERLATSSWMYLQLLSYIRENCPRYDSPLLADITQLLSACYGRLVQLNPHVEGLPATGLMLYRWKGQGTGVVPLSARAALDEWEFPQSPNLDILLYIPRHSECSRDIVNGLCDPRSRIIQEGYFDFDIAIT</sequence>
<proteinExistence type="predicted"/>
<organism evidence="1 2">
    <name type="scientific">Aspergillus keveii</name>
    <dbReference type="NCBI Taxonomy" id="714993"/>
    <lineage>
        <taxon>Eukaryota</taxon>
        <taxon>Fungi</taxon>
        <taxon>Dikarya</taxon>
        <taxon>Ascomycota</taxon>
        <taxon>Pezizomycotina</taxon>
        <taxon>Eurotiomycetes</taxon>
        <taxon>Eurotiomycetidae</taxon>
        <taxon>Eurotiales</taxon>
        <taxon>Aspergillaceae</taxon>
        <taxon>Aspergillus</taxon>
        <taxon>Aspergillus subgen. Nidulantes</taxon>
    </lineage>
</organism>
<keyword evidence="2" id="KW-1185">Reference proteome</keyword>
<dbReference type="Proteomes" id="UP001610563">
    <property type="component" value="Unassembled WGS sequence"/>
</dbReference>
<name>A0ABR4FP48_9EURO</name>
<gene>
    <name evidence="1" type="ORF">BJX66DRAFT_343469</name>
</gene>
<reference evidence="1 2" key="1">
    <citation type="submission" date="2024-07" db="EMBL/GenBank/DDBJ databases">
        <title>Section-level genome sequencing and comparative genomics of Aspergillus sections Usti and Cavernicolus.</title>
        <authorList>
            <consortium name="Lawrence Berkeley National Laboratory"/>
            <person name="Nybo J.L."/>
            <person name="Vesth T.C."/>
            <person name="Theobald S."/>
            <person name="Frisvad J.C."/>
            <person name="Larsen T.O."/>
            <person name="Kjaerboelling I."/>
            <person name="Rothschild-Mancinelli K."/>
            <person name="Lyhne E.K."/>
            <person name="Kogle M.E."/>
            <person name="Barry K."/>
            <person name="Clum A."/>
            <person name="Na H."/>
            <person name="Ledsgaard L."/>
            <person name="Lin J."/>
            <person name="Lipzen A."/>
            <person name="Kuo A."/>
            <person name="Riley R."/>
            <person name="Mondo S."/>
            <person name="Labutti K."/>
            <person name="Haridas S."/>
            <person name="Pangalinan J."/>
            <person name="Salamov A.A."/>
            <person name="Simmons B.A."/>
            <person name="Magnuson J.K."/>
            <person name="Chen J."/>
            <person name="Drula E."/>
            <person name="Henrissat B."/>
            <person name="Wiebenga A."/>
            <person name="Lubbers R.J."/>
            <person name="Gomes A.C."/>
            <person name="Makela M.R."/>
            <person name="Stajich J."/>
            <person name="Grigoriev I.V."/>
            <person name="Mortensen U.H."/>
            <person name="De Vries R.P."/>
            <person name="Baker S.E."/>
            <person name="Andersen M.R."/>
        </authorList>
    </citation>
    <scope>NUCLEOTIDE SEQUENCE [LARGE SCALE GENOMIC DNA]</scope>
    <source>
        <strain evidence="1 2">CBS 209.92</strain>
    </source>
</reference>